<comment type="subunit">
    <text evidence="1">Homodimer.</text>
</comment>
<dbReference type="Gene3D" id="3.40.50.720">
    <property type="entry name" value="NAD(P)-binding Rossmann-like Domain"/>
    <property type="match status" value="1"/>
</dbReference>
<dbReference type="GO" id="GO:0051903">
    <property type="term" value="F:S-(hydroxymethyl)glutathione dehydrogenase [NAD(P)+] activity"/>
    <property type="evidence" value="ECO:0007669"/>
    <property type="project" value="TreeGrafter"/>
</dbReference>
<dbReference type="PANTHER" id="PTHR43880">
    <property type="entry name" value="ALCOHOL DEHYDROGENASE"/>
    <property type="match status" value="1"/>
</dbReference>
<evidence type="ECO:0000313" key="4">
    <source>
        <dbReference type="EMBL" id="RZB67397.1"/>
    </source>
</evidence>
<reference evidence="4 5" key="1">
    <citation type="submission" date="2018-09" db="EMBL/GenBank/DDBJ databases">
        <title>A high-quality reference genome of wild soybean provides a powerful tool to mine soybean genomes.</title>
        <authorList>
            <person name="Xie M."/>
            <person name="Chung C.Y.L."/>
            <person name="Li M.-W."/>
            <person name="Wong F.-L."/>
            <person name="Chan T.-F."/>
            <person name="Lam H.-M."/>
        </authorList>
    </citation>
    <scope>NUCLEOTIDE SEQUENCE [LARGE SCALE GENOMIC DNA]</scope>
    <source>
        <strain evidence="5">cv. W05</strain>
        <tissue evidence="4">Hypocotyl of etiolated seedlings</tissue>
    </source>
</reference>
<evidence type="ECO:0000256" key="2">
    <source>
        <dbReference type="ARBA" id="ARBA00022723"/>
    </source>
</evidence>
<gene>
    <name evidence="4" type="ORF">D0Y65_037655</name>
</gene>
<dbReference type="PANTHER" id="PTHR43880:SF7">
    <property type="entry name" value="ALCOHOL DEHYDROGENASE-LIKE 7"/>
    <property type="match status" value="1"/>
</dbReference>
<name>A0A445H1B7_GLYSO</name>
<evidence type="ECO:0000256" key="3">
    <source>
        <dbReference type="ARBA" id="ARBA00022833"/>
    </source>
</evidence>
<keyword evidence="3" id="KW-0862">Zinc</keyword>
<dbReference type="Proteomes" id="UP000289340">
    <property type="component" value="Chromosome 14"/>
</dbReference>
<dbReference type="GO" id="GO:0046294">
    <property type="term" value="P:formaldehyde catabolic process"/>
    <property type="evidence" value="ECO:0007669"/>
    <property type="project" value="TreeGrafter"/>
</dbReference>
<protein>
    <submittedName>
        <fullName evidence="4">Alcohol dehydrogenase-like 7</fullName>
    </submittedName>
</protein>
<keyword evidence="2" id="KW-0479">Metal-binding</keyword>
<accession>A0A445H1B7</accession>
<organism evidence="4 5">
    <name type="scientific">Glycine soja</name>
    <name type="common">Wild soybean</name>
    <dbReference type="NCBI Taxonomy" id="3848"/>
    <lineage>
        <taxon>Eukaryota</taxon>
        <taxon>Viridiplantae</taxon>
        <taxon>Streptophyta</taxon>
        <taxon>Embryophyta</taxon>
        <taxon>Tracheophyta</taxon>
        <taxon>Spermatophyta</taxon>
        <taxon>Magnoliopsida</taxon>
        <taxon>eudicotyledons</taxon>
        <taxon>Gunneridae</taxon>
        <taxon>Pentapetalae</taxon>
        <taxon>rosids</taxon>
        <taxon>fabids</taxon>
        <taxon>Fabales</taxon>
        <taxon>Fabaceae</taxon>
        <taxon>Papilionoideae</taxon>
        <taxon>50 kb inversion clade</taxon>
        <taxon>NPAAA clade</taxon>
        <taxon>indigoferoid/millettioid clade</taxon>
        <taxon>Phaseoleae</taxon>
        <taxon>Glycine</taxon>
        <taxon>Glycine subgen. Soja</taxon>
    </lineage>
</organism>
<keyword evidence="5" id="KW-1185">Reference proteome</keyword>
<proteinExistence type="predicted"/>
<dbReference type="GO" id="GO:0005829">
    <property type="term" value="C:cytosol"/>
    <property type="evidence" value="ECO:0007669"/>
    <property type="project" value="TreeGrafter"/>
</dbReference>
<sequence length="126" mass="13578">MTDGGADYCFDVLGWGKTIVLGVDKPGSKLNLSCSEVHVCGKSLRGCLFGGLKPKSHVPILLRRYMDKGPPAIFPTFLGHEAIGEGHVAQDPQHKGGVRHSTRLRRENIKLKDYTFSGTGDDSVAG</sequence>
<dbReference type="AlphaFoldDB" id="A0A445H1B7"/>
<evidence type="ECO:0000313" key="5">
    <source>
        <dbReference type="Proteomes" id="UP000289340"/>
    </source>
</evidence>
<dbReference type="EMBL" id="QZWG01000014">
    <property type="protein sequence ID" value="RZB67397.1"/>
    <property type="molecule type" value="Genomic_DNA"/>
</dbReference>
<evidence type="ECO:0000256" key="1">
    <source>
        <dbReference type="ARBA" id="ARBA00011738"/>
    </source>
</evidence>
<dbReference type="GO" id="GO:0008270">
    <property type="term" value="F:zinc ion binding"/>
    <property type="evidence" value="ECO:0007669"/>
    <property type="project" value="TreeGrafter"/>
</dbReference>
<dbReference type="Gene3D" id="3.90.180.10">
    <property type="entry name" value="Medium-chain alcohol dehydrogenases, catalytic domain"/>
    <property type="match status" value="1"/>
</dbReference>
<comment type="caution">
    <text evidence="4">The sequence shown here is derived from an EMBL/GenBank/DDBJ whole genome shotgun (WGS) entry which is preliminary data.</text>
</comment>